<comment type="subunit">
    <text evidence="4">Part of the Bam complex.</text>
</comment>
<proteinExistence type="inferred from homology"/>
<dbReference type="AlphaFoldDB" id="A0A7Z0VMY6"/>
<comment type="function">
    <text evidence="4">Part of the outer membrane protein assembly complex, which is involved in assembly and insertion of beta-barrel proteins into the outer membrane.</text>
</comment>
<dbReference type="PANTHER" id="PTHR34512:SF30">
    <property type="entry name" value="OUTER MEMBRANE PROTEIN ASSEMBLY FACTOR BAMB"/>
    <property type="match status" value="1"/>
</dbReference>
<dbReference type="SUPFAM" id="SSF50998">
    <property type="entry name" value="Quinoprotein alcohol dehydrogenase-like"/>
    <property type="match status" value="1"/>
</dbReference>
<dbReference type="GO" id="GO:0051205">
    <property type="term" value="P:protein insertion into membrane"/>
    <property type="evidence" value="ECO:0007669"/>
    <property type="project" value="UniProtKB-UniRule"/>
</dbReference>
<dbReference type="Gene3D" id="2.130.10.10">
    <property type="entry name" value="YVTN repeat-like/Quinoprotein amine dehydrogenase"/>
    <property type="match status" value="1"/>
</dbReference>
<evidence type="ECO:0000256" key="3">
    <source>
        <dbReference type="ARBA" id="ARBA00023237"/>
    </source>
</evidence>
<gene>
    <name evidence="4 8" type="primary">bamB</name>
    <name evidence="8" type="ORF">CODIS_12040</name>
</gene>
<dbReference type="OrthoDB" id="5173551at2"/>
<keyword evidence="4" id="KW-0564">Palmitate</keyword>
<comment type="subcellular location">
    <subcellularLocation>
        <location evidence="4">Cell outer membrane</location>
        <topology evidence="4">Lipid-anchor</topology>
    </subcellularLocation>
</comment>
<dbReference type="HAMAP" id="MF_00923">
    <property type="entry name" value="OM_assembly_BamB"/>
    <property type="match status" value="1"/>
</dbReference>
<dbReference type="InterPro" id="IPR015943">
    <property type="entry name" value="WD40/YVTN_repeat-like_dom_sf"/>
</dbReference>
<name>A0A7Z0VMY6_9GAMM</name>
<accession>A0A7Z0VMY6</accession>
<comment type="caution">
    <text evidence="8">The sequence shown here is derived from an EMBL/GenBank/DDBJ whole genome shotgun (WGS) entry which is preliminary data.</text>
</comment>
<evidence type="ECO:0000256" key="2">
    <source>
        <dbReference type="ARBA" id="ARBA00023136"/>
    </source>
</evidence>
<evidence type="ECO:0000256" key="5">
    <source>
        <dbReference type="SAM" id="MobiDB-lite"/>
    </source>
</evidence>
<evidence type="ECO:0000259" key="7">
    <source>
        <dbReference type="Pfam" id="PF13360"/>
    </source>
</evidence>
<dbReference type="EMBL" id="MARB01000005">
    <property type="protein sequence ID" value="ODJ88653.1"/>
    <property type="molecule type" value="Genomic_DNA"/>
</dbReference>
<keyword evidence="3 4" id="KW-0998">Cell outer membrane</keyword>
<dbReference type="Pfam" id="PF13360">
    <property type="entry name" value="PQQ_2"/>
    <property type="match status" value="1"/>
</dbReference>
<organism evidence="8 9">
    <name type="scientific">Candidatus Thiodiazotropha endolucinida</name>
    <dbReference type="NCBI Taxonomy" id="1655433"/>
    <lineage>
        <taxon>Bacteria</taxon>
        <taxon>Pseudomonadati</taxon>
        <taxon>Pseudomonadota</taxon>
        <taxon>Gammaproteobacteria</taxon>
        <taxon>Chromatiales</taxon>
        <taxon>Sedimenticolaceae</taxon>
        <taxon>Candidatus Thiodiazotropha</taxon>
    </lineage>
</organism>
<keyword evidence="4" id="KW-0449">Lipoprotein</keyword>
<feature type="domain" description="Pyrrolo-quinoline quinone repeat" evidence="7">
    <location>
        <begin position="73"/>
        <end position="304"/>
    </location>
</feature>
<dbReference type="Proteomes" id="UP000094769">
    <property type="component" value="Unassembled WGS sequence"/>
</dbReference>
<dbReference type="InterPro" id="IPR018391">
    <property type="entry name" value="PQQ_b-propeller_rpt"/>
</dbReference>
<keyword evidence="1 4" id="KW-0732">Signal</keyword>
<evidence type="ECO:0000313" key="9">
    <source>
        <dbReference type="Proteomes" id="UP000094769"/>
    </source>
</evidence>
<dbReference type="InterPro" id="IPR017687">
    <property type="entry name" value="BamB"/>
</dbReference>
<evidence type="ECO:0000256" key="4">
    <source>
        <dbReference type="HAMAP-Rule" id="MF_00923"/>
    </source>
</evidence>
<dbReference type="PROSITE" id="PS51257">
    <property type="entry name" value="PROKAR_LIPOPROTEIN"/>
    <property type="match status" value="1"/>
</dbReference>
<feature type="region of interest" description="Disordered" evidence="5">
    <location>
        <begin position="75"/>
        <end position="95"/>
    </location>
</feature>
<dbReference type="InterPro" id="IPR002372">
    <property type="entry name" value="PQQ_rpt_dom"/>
</dbReference>
<dbReference type="NCBIfam" id="TIGR03300">
    <property type="entry name" value="assembly_YfgL"/>
    <property type="match status" value="1"/>
</dbReference>
<feature type="signal peptide" evidence="6">
    <location>
        <begin position="1"/>
        <end position="25"/>
    </location>
</feature>
<evidence type="ECO:0000256" key="6">
    <source>
        <dbReference type="SAM" id="SignalP"/>
    </source>
</evidence>
<dbReference type="RefSeq" id="WP_069122112.1">
    <property type="nucleotide sequence ID" value="NZ_MARB01000005.1"/>
</dbReference>
<sequence>MRYTIFWPLLLLLAGCSAFSGKDNADPPSELVEFEPELRIETLWDKGFDDSDDTLLKLKPVYSNGMLYIAEPSGEVSSLDPETGERHWSVDTDSPLSGGPGVADGLIAVGTLEAELILLDGEDGGERWRQRVSSDVLSSPAVNDGNVVCRTTDGGVTAYTTDSGEKRWVYDRTVPVLTLRGDSSPLVSDSQVLAGFAGGKFVGLSLDSGLVNWEATISTPKGRTELERVVDIDADPVLVEGTLYVSAYQGDVAAVSESSGVVLWRRDISSHAGLDASWRQVFITDAEDHIWSLDATNGATLWQQKKLHARKLSAPAMVGDTLVVGDFDGYVHWLSQEDGRQLARIRVGGDAIRLKPLVIDEIVYVLDEGGTLSALRAHPIEAERR</sequence>
<comment type="similarity">
    <text evidence="4">Belongs to the BamB family.</text>
</comment>
<reference evidence="8 9" key="1">
    <citation type="submission" date="2016-06" db="EMBL/GenBank/DDBJ databases">
        <title>Genome sequence of endosymbiont of Candidatus Endolucinida thiodiazotropha.</title>
        <authorList>
            <person name="Poehlein A."/>
            <person name="Koenig S."/>
            <person name="Heiden S.E."/>
            <person name="Thuermer A."/>
            <person name="Voget S."/>
            <person name="Daniel R."/>
            <person name="Markert S."/>
            <person name="Gros O."/>
            <person name="Schweder T."/>
        </authorList>
    </citation>
    <scope>NUCLEOTIDE SEQUENCE [LARGE SCALE GENOMIC DNA]</scope>
    <source>
        <strain evidence="8 9">COS</strain>
    </source>
</reference>
<dbReference type="PANTHER" id="PTHR34512">
    <property type="entry name" value="CELL SURFACE PROTEIN"/>
    <property type="match status" value="1"/>
</dbReference>
<dbReference type="GO" id="GO:0009279">
    <property type="term" value="C:cell outer membrane"/>
    <property type="evidence" value="ECO:0007669"/>
    <property type="project" value="UniProtKB-SubCell"/>
</dbReference>
<dbReference type="SMART" id="SM00564">
    <property type="entry name" value="PQQ"/>
    <property type="match status" value="7"/>
</dbReference>
<keyword evidence="2 4" id="KW-0472">Membrane</keyword>
<evidence type="ECO:0000313" key="8">
    <source>
        <dbReference type="EMBL" id="ODJ88653.1"/>
    </source>
</evidence>
<protein>
    <recommendedName>
        <fullName evidence="4">Outer membrane protein assembly factor BamB</fullName>
    </recommendedName>
</protein>
<feature type="chain" id="PRO_5031639403" description="Outer membrane protein assembly factor BamB" evidence="6">
    <location>
        <begin position="26"/>
        <end position="385"/>
    </location>
</feature>
<dbReference type="InterPro" id="IPR011047">
    <property type="entry name" value="Quinoprotein_ADH-like_sf"/>
</dbReference>
<evidence type="ECO:0000256" key="1">
    <source>
        <dbReference type="ARBA" id="ARBA00022729"/>
    </source>
</evidence>
<dbReference type="GO" id="GO:0043165">
    <property type="term" value="P:Gram-negative-bacterium-type cell outer membrane assembly"/>
    <property type="evidence" value="ECO:0007669"/>
    <property type="project" value="UniProtKB-UniRule"/>
</dbReference>
<keyword evidence="9" id="KW-1185">Reference proteome</keyword>